<dbReference type="Proteomes" id="UP001500483">
    <property type="component" value="Unassembled WGS sequence"/>
</dbReference>
<organism evidence="3 4">
    <name type="scientific">Saccharopolyspora gregorii</name>
    <dbReference type="NCBI Taxonomy" id="33914"/>
    <lineage>
        <taxon>Bacteria</taxon>
        <taxon>Bacillati</taxon>
        <taxon>Actinomycetota</taxon>
        <taxon>Actinomycetes</taxon>
        <taxon>Pseudonocardiales</taxon>
        <taxon>Pseudonocardiaceae</taxon>
        <taxon>Saccharopolyspora</taxon>
    </lineage>
</organism>
<dbReference type="PANTHER" id="PTHR43441">
    <property type="entry name" value="RIBOSOMAL-PROTEIN-SERINE ACETYLTRANSFERASE"/>
    <property type="match status" value="1"/>
</dbReference>
<dbReference type="EMBL" id="BAAAYK010000042">
    <property type="protein sequence ID" value="GAA3366576.1"/>
    <property type="molecule type" value="Genomic_DNA"/>
</dbReference>
<feature type="compositionally biased region" description="Basic residues" evidence="1">
    <location>
        <begin position="183"/>
        <end position="196"/>
    </location>
</feature>
<feature type="domain" description="N-acetyltransferase" evidence="2">
    <location>
        <begin position="17"/>
        <end position="159"/>
    </location>
</feature>
<dbReference type="InterPro" id="IPR051908">
    <property type="entry name" value="Ribosomal_N-acetyltransferase"/>
</dbReference>
<gene>
    <name evidence="3" type="ORF">GCM10020366_70700</name>
</gene>
<evidence type="ECO:0000313" key="3">
    <source>
        <dbReference type="EMBL" id="GAA3366576.1"/>
    </source>
</evidence>
<reference evidence="4" key="1">
    <citation type="journal article" date="2019" name="Int. J. Syst. Evol. Microbiol.">
        <title>The Global Catalogue of Microorganisms (GCM) 10K type strain sequencing project: providing services to taxonomists for standard genome sequencing and annotation.</title>
        <authorList>
            <consortium name="The Broad Institute Genomics Platform"/>
            <consortium name="The Broad Institute Genome Sequencing Center for Infectious Disease"/>
            <person name="Wu L."/>
            <person name="Ma J."/>
        </authorList>
    </citation>
    <scope>NUCLEOTIDE SEQUENCE [LARGE SCALE GENOMIC DNA]</scope>
    <source>
        <strain evidence="4">JCM 9687</strain>
    </source>
</reference>
<evidence type="ECO:0000256" key="1">
    <source>
        <dbReference type="SAM" id="MobiDB-lite"/>
    </source>
</evidence>
<name>A0ABP6S2U4_9PSEU</name>
<dbReference type="InterPro" id="IPR016181">
    <property type="entry name" value="Acyl_CoA_acyltransferase"/>
</dbReference>
<dbReference type="SUPFAM" id="SSF55729">
    <property type="entry name" value="Acyl-CoA N-acyltransferases (Nat)"/>
    <property type="match status" value="1"/>
</dbReference>
<evidence type="ECO:0000313" key="4">
    <source>
        <dbReference type="Proteomes" id="UP001500483"/>
    </source>
</evidence>
<dbReference type="PANTHER" id="PTHR43441:SF10">
    <property type="entry name" value="ACETYLTRANSFERASE"/>
    <property type="match status" value="1"/>
</dbReference>
<dbReference type="InterPro" id="IPR000182">
    <property type="entry name" value="GNAT_dom"/>
</dbReference>
<proteinExistence type="predicted"/>
<feature type="region of interest" description="Disordered" evidence="1">
    <location>
        <begin position="175"/>
        <end position="207"/>
    </location>
</feature>
<keyword evidence="4" id="KW-1185">Reference proteome</keyword>
<comment type="caution">
    <text evidence="3">The sequence shown here is derived from an EMBL/GenBank/DDBJ whole genome shotgun (WGS) entry which is preliminary data.</text>
</comment>
<dbReference type="Gene3D" id="3.40.630.30">
    <property type="match status" value="1"/>
</dbReference>
<sequence>MSDLAAWPAAAPLLTVRLRLEPLRVEHARETAPVLDDVRLHEWTGGEPRSADELAARYRWQVAGHSPDGEQGWLNWIVRGRADGRVRGTVQATLTRPEPGLLRAALAWVVGTEHQGHGYAQEAARAMAGWLHEQGVGELTAHIRAGHRRSSAVARAVGLSPTSAVVDGEVVWSDRAGEPPQRSRCRARGRARRRARGGSGAGSAAPS</sequence>
<accession>A0ABP6S2U4</accession>
<dbReference type="Pfam" id="PF13302">
    <property type="entry name" value="Acetyltransf_3"/>
    <property type="match status" value="1"/>
</dbReference>
<evidence type="ECO:0000259" key="2">
    <source>
        <dbReference type="Pfam" id="PF13302"/>
    </source>
</evidence>
<protein>
    <submittedName>
        <fullName evidence="3">GNAT family N-acetyltransferase</fullName>
    </submittedName>
</protein>
<dbReference type="RefSeq" id="WP_425565816.1">
    <property type="nucleotide sequence ID" value="NZ_BAAAYK010000042.1"/>
</dbReference>